<dbReference type="Proteomes" id="UP000001072">
    <property type="component" value="Unassembled WGS sequence"/>
</dbReference>
<evidence type="ECO:0000313" key="2">
    <source>
        <dbReference type="EMBL" id="EGG03444.1"/>
    </source>
</evidence>
<dbReference type="GeneID" id="18923715"/>
<feature type="region of interest" description="Disordered" evidence="1">
    <location>
        <begin position="1"/>
        <end position="26"/>
    </location>
</feature>
<name>F4RVZ2_MELLP</name>
<proteinExistence type="predicted"/>
<dbReference type="HOGENOM" id="CLU_783210_0_0_1"/>
<keyword evidence="3" id="KW-1185">Reference proteome</keyword>
<dbReference type="AlphaFoldDB" id="F4RVZ2"/>
<gene>
    <name evidence="2" type="ORF">MELLADRAFT_109283</name>
</gene>
<dbReference type="RefSeq" id="XP_007413238.1">
    <property type="nucleotide sequence ID" value="XM_007413176.1"/>
</dbReference>
<dbReference type="InParanoid" id="F4RVZ2"/>
<feature type="region of interest" description="Disordered" evidence="1">
    <location>
        <begin position="196"/>
        <end position="234"/>
    </location>
</feature>
<feature type="region of interest" description="Disordered" evidence="1">
    <location>
        <begin position="298"/>
        <end position="354"/>
    </location>
</feature>
<evidence type="ECO:0000256" key="1">
    <source>
        <dbReference type="SAM" id="MobiDB-lite"/>
    </source>
</evidence>
<dbReference type="KEGG" id="mlr:MELLADRAFT_109283"/>
<dbReference type="VEuPathDB" id="FungiDB:MELLADRAFT_109283"/>
<dbReference type="EMBL" id="GL883124">
    <property type="protein sequence ID" value="EGG03444.1"/>
    <property type="molecule type" value="Genomic_DNA"/>
</dbReference>
<dbReference type="OrthoDB" id="2506393at2759"/>
<feature type="region of interest" description="Disordered" evidence="1">
    <location>
        <begin position="247"/>
        <end position="267"/>
    </location>
</feature>
<sequence>MSSWDCLTRRKRASSSEPHTPHSAPARQICFEPPEREQVHRFSTPVLNSSRFTLLSRIEKVFWTTQPTDQTMLRHRTPKSASVWCTTALNGAPALGVQLPSPIRAQSILLYDRSSREPAGAMTPTSSPLTKLQWHQQTPPSFTKGIKRPGAPAMLILQKPTRPEAQDVVDHKGCLTSGLIRQSQYAVVSEAAPLTCQPQISPEPTPKEELTSFSSPSNPTSSRSTNSDGTSPTSLHYRSVLHRRSAELKLPPPTPPPSIPLPPLPAPPAARLHQEVLYSDKSMVVPRHSPRFLKGIVSDHIRREPTKQPSSLRTASSPRTPPDSSTPSKPPFPYSENAKQIPPRIYHNTPPLPT</sequence>
<accession>F4RVZ2</accession>
<evidence type="ECO:0000313" key="3">
    <source>
        <dbReference type="Proteomes" id="UP000001072"/>
    </source>
</evidence>
<feature type="compositionally biased region" description="Pro residues" evidence="1">
    <location>
        <begin position="250"/>
        <end position="267"/>
    </location>
</feature>
<protein>
    <submittedName>
        <fullName evidence="2">Uncharacterized protein</fullName>
    </submittedName>
</protein>
<feature type="compositionally biased region" description="Low complexity" evidence="1">
    <location>
        <begin position="314"/>
        <end position="327"/>
    </location>
</feature>
<reference evidence="3" key="1">
    <citation type="journal article" date="2011" name="Proc. Natl. Acad. Sci. U.S.A.">
        <title>Obligate biotrophy features unraveled by the genomic analysis of rust fungi.</title>
        <authorList>
            <person name="Duplessis S."/>
            <person name="Cuomo C.A."/>
            <person name="Lin Y.-C."/>
            <person name="Aerts A."/>
            <person name="Tisserant E."/>
            <person name="Veneault-Fourrey C."/>
            <person name="Joly D.L."/>
            <person name="Hacquard S."/>
            <person name="Amselem J."/>
            <person name="Cantarel B.L."/>
            <person name="Chiu R."/>
            <person name="Coutinho P.M."/>
            <person name="Feau N."/>
            <person name="Field M."/>
            <person name="Frey P."/>
            <person name="Gelhaye E."/>
            <person name="Goldberg J."/>
            <person name="Grabherr M.G."/>
            <person name="Kodira C.D."/>
            <person name="Kohler A."/>
            <person name="Kuees U."/>
            <person name="Lindquist E.A."/>
            <person name="Lucas S.M."/>
            <person name="Mago R."/>
            <person name="Mauceli E."/>
            <person name="Morin E."/>
            <person name="Murat C."/>
            <person name="Pangilinan J.L."/>
            <person name="Park R."/>
            <person name="Pearson M."/>
            <person name="Quesneville H."/>
            <person name="Rouhier N."/>
            <person name="Sakthikumar S."/>
            <person name="Salamov A.A."/>
            <person name="Schmutz J."/>
            <person name="Selles B."/>
            <person name="Shapiro H."/>
            <person name="Tanguay P."/>
            <person name="Tuskan G.A."/>
            <person name="Henrissat B."/>
            <person name="Van de Peer Y."/>
            <person name="Rouze P."/>
            <person name="Ellis J.G."/>
            <person name="Dodds P.N."/>
            <person name="Schein J.E."/>
            <person name="Zhong S."/>
            <person name="Hamelin R.C."/>
            <person name="Grigoriev I.V."/>
            <person name="Szabo L.J."/>
            <person name="Martin F."/>
        </authorList>
    </citation>
    <scope>NUCLEOTIDE SEQUENCE [LARGE SCALE GENOMIC DNA]</scope>
    <source>
        <strain evidence="3">98AG31 / pathotype 3-4-7</strain>
    </source>
</reference>
<organism evidence="3">
    <name type="scientific">Melampsora larici-populina (strain 98AG31 / pathotype 3-4-7)</name>
    <name type="common">Poplar leaf rust fungus</name>
    <dbReference type="NCBI Taxonomy" id="747676"/>
    <lineage>
        <taxon>Eukaryota</taxon>
        <taxon>Fungi</taxon>
        <taxon>Dikarya</taxon>
        <taxon>Basidiomycota</taxon>
        <taxon>Pucciniomycotina</taxon>
        <taxon>Pucciniomycetes</taxon>
        <taxon>Pucciniales</taxon>
        <taxon>Melampsoraceae</taxon>
        <taxon>Melampsora</taxon>
    </lineage>
</organism>
<feature type="compositionally biased region" description="Low complexity" evidence="1">
    <location>
        <begin position="211"/>
        <end position="227"/>
    </location>
</feature>